<dbReference type="EMBL" id="JAHLFG010000027">
    <property type="protein sequence ID" value="MBU3826294.1"/>
    <property type="molecule type" value="Genomic_DNA"/>
</dbReference>
<proteinExistence type="predicted"/>
<dbReference type="AlphaFoldDB" id="A0A9E2NT99"/>
<feature type="transmembrane region" description="Helical" evidence="1">
    <location>
        <begin position="346"/>
        <end position="369"/>
    </location>
</feature>
<evidence type="ECO:0000256" key="1">
    <source>
        <dbReference type="SAM" id="Phobius"/>
    </source>
</evidence>
<protein>
    <submittedName>
        <fullName evidence="2">Uncharacterized protein</fullName>
    </submittedName>
</protein>
<reference evidence="2" key="2">
    <citation type="submission" date="2021-04" db="EMBL/GenBank/DDBJ databases">
        <authorList>
            <person name="Gilroy R."/>
        </authorList>
    </citation>
    <scope>NUCLEOTIDE SEQUENCE</scope>
    <source>
        <strain evidence="2">687</strain>
    </source>
</reference>
<evidence type="ECO:0000313" key="2">
    <source>
        <dbReference type="EMBL" id="MBU3826294.1"/>
    </source>
</evidence>
<comment type="caution">
    <text evidence="2">The sequence shown here is derived from an EMBL/GenBank/DDBJ whole genome shotgun (WGS) entry which is preliminary data.</text>
</comment>
<dbReference type="Proteomes" id="UP000824150">
    <property type="component" value="Unassembled WGS sequence"/>
</dbReference>
<accession>A0A9E2NT99</accession>
<sequence>MLQQLMRPHLQAFLHAYKELSFKDYFTRLLTTGTKPSAQLCAAIMDDLKHTYGAAAFQGRNVERMLLKPRHFFVANHGGIENHPQLIAASLLTQCAAATLGEDNFIFSCNLIHPQNQTAPLGFYLPADNTQPLGSDIALNFISRRYNNSFIYSIPALNAQETAKKLTPKLAQLELDSKRQAALLKWRLPPGVDFCAQGALHNTKLYAHFLQAAGNKTYFINEERVALKLLLNYLNDPHSLLFKLLFTPDVLLALMRALAGAANAWDAQALFCGSLRECEDFLHTHDLRHFGTALFYFIDERGDRHCMILHQEGNQLTLRARNAAFALKPEVLYAALEQGRLLPNLFLVYFILSLCAHATLIGGPFFAVYSQPMLTLPAQILKHSSVPLPQANLLQSFILPFKVQDHKTRPHALLQSDLMLLPPLEQHLLEKLMHQSLASAADLSIAEELLRLDLNAAEISANEASLRAMLDAPCTLGLEL</sequence>
<reference evidence="2" key="1">
    <citation type="journal article" date="2021" name="PeerJ">
        <title>Extensive microbial diversity within the chicken gut microbiome revealed by metagenomics and culture.</title>
        <authorList>
            <person name="Gilroy R."/>
            <person name="Ravi A."/>
            <person name="Getino M."/>
            <person name="Pursley I."/>
            <person name="Horton D.L."/>
            <person name="Alikhan N.F."/>
            <person name="Baker D."/>
            <person name="Gharbi K."/>
            <person name="Hall N."/>
            <person name="Watson M."/>
            <person name="Adriaenssens E.M."/>
            <person name="Foster-Nyarko E."/>
            <person name="Jarju S."/>
            <person name="Secka A."/>
            <person name="Antonio M."/>
            <person name="Oren A."/>
            <person name="Chaudhuri R.R."/>
            <person name="La Ragione R."/>
            <person name="Hildebrand F."/>
            <person name="Pallen M.J."/>
        </authorList>
    </citation>
    <scope>NUCLEOTIDE SEQUENCE</scope>
    <source>
        <strain evidence="2">687</strain>
    </source>
</reference>
<keyword evidence="1" id="KW-0472">Membrane</keyword>
<gene>
    <name evidence="2" type="ORF">IAA31_02220</name>
</gene>
<keyword evidence="1" id="KW-1133">Transmembrane helix</keyword>
<organism evidence="2 3">
    <name type="scientific">Candidatus Anaerobiospirillum merdipullorum</name>
    <dbReference type="NCBI Taxonomy" id="2838450"/>
    <lineage>
        <taxon>Bacteria</taxon>
        <taxon>Pseudomonadati</taxon>
        <taxon>Pseudomonadota</taxon>
        <taxon>Gammaproteobacteria</taxon>
        <taxon>Aeromonadales</taxon>
        <taxon>Succinivibrionaceae</taxon>
        <taxon>Anaerobiospirillum</taxon>
    </lineage>
</organism>
<name>A0A9E2NT99_9GAMM</name>
<evidence type="ECO:0000313" key="3">
    <source>
        <dbReference type="Proteomes" id="UP000824150"/>
    </source>
</evidence>
<keyword evidence="1" id="KW-0812">Transmembrane</keyword>